<name>A0A9K3GQ07_9EUKA</name>
<proteinExistence type="predicted"/>
<dbReference type="AlphaFoldDB" id="A0A9K3GQ07"/>
<evidence type="ECO:0000256" key="1">
    <source>
        <dbReference type="SAM" id="MobiDB-lite"/>
    </source>
</evidence>
<feature type="non-terminal residue" evidence="2">
    <location>
        <position position="134"/>
    </location>
</feature>
<accession>A0A9K3GQ07</accession>
<feature type="compositionally biased region" description="Low complexity" evidence="1">
    <location>
        <begin position="118"/>
        <end position="134"/>
    </location>
</feature>
<feature type="compositionally biased region" description="Low complexity" evidence="1">
    <location>
        <begin position="12"/>
        <end position="25"/>
    </location>
</feature>
<feature type="compositionally biased region" description="Basic and acidic residues" evidence="1">
    <location>
        <begin position="88"/>
        <end position="103"/>
    </location>
</feature>
<comment type="caution">
    <text evidence="2">The sequence shown here is derived from an EMBL/GenBank/DDBJ whole genome shotgun (WGS) entry which is preliminary data.</text>
</comment>
<sequence>HPVNATFAAFGSESPRVVRSSVSRSPRLREREPVEHSVQLHIPHASPNVRSRALSTAEPDPLLSGLGSQSPHPPSDRDIFSVFPGPREWGREMERERERERQRQQSSRSFHAWESPRSRTSNVSRNRSSSMPSP</sequence>
<feature type="region of interest" description="Disordered" evidence="1">
    <location>
        <begin position="1"/>
        <end position="134"/>
    </location>
</feature>
<evidence type="ECO:0000313" key="2">
    <source>
        <dbReference type="EMBL" id="GIQ90958.1"/>
    </source>
</evidence>
<gene>
    <name evidence="2" type="ORF">KIPB_013972</name>
</gene>
<protein>
    <submittedName>
        <fullName evidence="2">Uncharacterized protein</fullName>
    </submittedName>
</protein>
<feature type="non-terminal residue" evidence="2">
    <location>
        <position position="1"/>
    </location>
</feature>
<keyword evidence="3" id="KW-1185">Reference proteome</keyword>
<evidence type="ECO:0000313" key="3">
    <source>
        <dbReference type="Proteomes" id="UP000265618"/>
    </source>
</evidence>
<dbReference type="Proteomes" id="UP000265618">
    <property type="component" value="Unassembled WGS sequence"/>
</dbReference>
<dbReference type="EMBL" id="BDIP01006929">
    <property type="protein sequence ID" value="GIQ90958.1"/>
    <property type="molecule type" value="Genomic_DNA"/>
</dbReference>
<organism evidence="2 3">
    <name type="scientific">Kipferlia bialata</name>
    <dbReference type="NCBI Taxonomy" id="797122"/>
    <lineage>
        <taxon>Eukaryota</taxon>
        <taxon>Metamonada</taxon>
        <taxon>Carpediemonas-like organisms</taxon>
        <taxon>Kipferlia</taxon>
    </lineage>
</organism>
<reference evidence="2 3" key="1">
    <citation type="journal article" date="2018" name="PLoS ONE">
        <title>The draft genome of Kipferlia bialata reveals reductive genome evolution in fornicate parasites.</title>
        <authorList>
            <person name="Tanifuji G."/>
            <person name="Takabayashi S."/>
            <person name="Kume K."/>
            <person name="Takagi M."/>
            <person name="Nakayama T."/>
            <person name="Kamikawa R."/>
            <person name="Inagaki Y."/>
            <person name="Hashimoto T."/>
        </authorList>
    </citation>
    <scope>NUCLEOTIDE SEQUENCE [LARGE SCALE GENOMIC DNA]</scope>
    <source>
        <strain evidence="2">NY0173</strain>
    </source>
</reference>